<evidence type="ECO:0000313" key="2">
    <source>
        <dbReference type="EMBL" id="TQL78274.1"/>
    </source>
</evidence>
<organism evidence="2 3">
    <name type="scientific">Stackebrandtia endophytica</name>
    <dbReference type="NCBI Taxonomy" id="1496996"/>
    <lineage>
        <taxon>Bacteria</taxon>
        <taxon>Bacillati</taxon>
        <taxon>Actinomycetota</taxon>
        <taxon>Actinomycetes</taxon>
        <taxon>Glycomycetales</taxon>
        <taxon>Glycomycetaceae</taxon>
        <taxon>Stackebrandtia</taxon>
    </lineage>
</organism>
<dbReference type="Proteomes" id="UP000317043">
    <property type="component" value="Unassembled WGS sequence"/>
</dbReference>
<keyword evidence="1" id="KW-0472">Membrane</keyword>
<accession>A0A543B0C5</accession>
<feature type="transmembrane region" description="Helical" evidence="1">
    <location>
        <begin position="12"/>
        <end position="33"/>
    </location>
</feature>
<comment type="caution">
    <text evidence="2">The sequence shown here is derived from an EMBL/GenBank/DDBJ whole genome shotgun (WGS) entry which is preliminary data.</text>
</comment>
<feature type="transmembrane region" description="Helical" evidence="1">
    <location>
        <begin position="104"/>
        <end position="124"/>
    </location>
</feature>
<name>A0A543B0C5_9ACTN</name>
<dbReference type="EMBL" id="VFOW01000001">
    <property type="protein sequence ID" value="TQL78274.1"/>
    <property type="molecule type" value="Genomic_DNA"/>
</dbReference>
<feature type="transmembrane region" description="Helical" evidence="1">
    <location>
        <begin position="39"/>
        <end position="59"/>
    </location>
</feature>
<proteinExistence type="predicted"/>
<dbReference type="AlphaFoldDB" id="A0A543B0C5"/>
<sequence>MNGVISSRLSLIRPAFISCGAVLVPLMIAGAIWEGIPGVLGAIAGVALVAVGFIGSWIFVAWSERIGLRMVLPAGVMGYVAKIILVSVAFLAATRTGWSGTMPMALATFVAIVVLLAVLMVWAARMRLPVVEPSDSL</sequence>
<keyword evidence="1" id="KW-1133">Transmembrane helix</keyword>
<reference evidence="2 3" key="1">
    <citation type="submission" date="2019-06" db="EMBL/GenBank/DDBJ databases">
        <title>Sequencing the genomes of 1000 actinobacteria strains.</title>
        <authorList>
            <person name="Klenk H.-P."/>
        </authorList>
    </citation>
    <scope>NUCLEOTIDE SEQUENCE [LARGE SCALE GENOMIC DNA]</scope>
    <source>
        <strain evidence="2 3">DSM 45928</strain>
    </source>
</reference>
<keyword evidence="3" id="KW-1185">Reference proteome</keyword>
<evidence type="ECO:0000313" key="3">
    <source>
        <dbReference type="Proteomes" id="UP000317043"/>
    </source>
</evidence>
<protein>
    <recommendedName>
        <fullName evidence="4">ATP synthase protein I</fullName>
    </recommendedName>
</protein>
<evidence type="ECO:0000256" key="1">
    <source>
        <dbReference type="SAM" id="Phobius"/>
    </source>
</evidence>
<evidence type="ECO:0008006" key="4">
    <source>
        <dbReference type="Google" id="ProtNLM"/>
    </source>
</evidence>
<keyword evidence="1" id="KW-0812">Transmembrane</keyword>
<feature type="transmembrane region" description="Helical" evidence="1">
    <location>
        <begin position="71"/>
        <end position="92"/>
    </location>
</feature>
<dbReference type="InParanoid" id="A0A543B0C5"/>
<gene>
    <name evidence="2" type="ORF">FB566_3857</name>
</gene>